<keyword evidence="1" id="KW-1133">Transmembrane helix</keyword>
<evidence type="ECO:0000313" key="3">
    <source>
        <dbReference type="Proteomes" id="UP001065549"/>
    </source>
</evidence>
<keyword evidence="3" id="KW-1185">Reference proteome</keyword>
<evidence type="ECO:0000256" key="1">
    <source>
        <dbReference type="SAM" id="Phobius"/>
    </source>
</evidence>
<organism evidence="2 3">
    <name type="scientific">Hominibacterium faecale</name>
    <dbReference type="NCBI Taxonomy" id="2839743"/>
    <lineage>
        <taxon>Bacteria</taxon>
        <taxon>Bacillati</taxon>
        <taxon>Bacillota</taxon>
        <taxon>Clostridia</taxon>
        <taxon>Peptostreptococcales</taxon>
        <taxon>Anaerovoracaceae</taxon>
        <taxon>Hominibacterium</taxon>
    </lineage>
</organism>
<dbReference type="Proteomes" id="UP001065549">
    <property type="component" value="Unassembled WGS sequence"/>
</dbReference>
<accession>A0A9J6QXR2</accession>
<protein>
    <submittedName>
        <fullName evidence="2">Uncharacterized protein</fullName>
    </submittedName>
</protein>
<proteinExistence type="predicted"/>
<dbReference type="AlphaFoldDB" id="A0A9J6QXR2"/>
<dbReference type="EMBL" id="JAOSHN010000009">
    <property type="protein sequence ID" value="MCU7380283.1"/>
    <property type="molecule type" value="Genomic_DNA"/>
</dbReference>
<gene>
    <name evidence="2" type="ORF">OBO34_18295</name>
</gene>
<comment type="caution">
    <text evidence="2">The sequence shown here is derived from an EMBL/GenBank/DDBJ whole genome shotgun (WGS) entry which is preliminary data.</text>
</comment>
<dbReference type="RefSeq" id="WP_269478704.1">
    <property type="nucleotide sequence ID" value="NZ_JAOSHN010000009.1"/>
</dbReference>
<name>A0A9J6QXR2_9FIRM</name>
<evidence type="ECO:0000313" key="2">
    <source>
        <dbReference type="EMBL" id="MCU7380283.1"/>
    </source>
</evidence>
<sequence>MRNGGYKWFRIFLYGLFCVGVTAVLAVSLPQMLLHFYDAGYQDRCGEKVSLSKILEKNRLSSNDYQIIFEQTGLGRQAVESLRDRQGYQKDEIQAFQTAIFSKIKIECRATSPITRQDRCCSAEVKKLPIAPIEDGDILISFSSHTFGWRHGHAGIVVDAQEGLCLEALTLGSESELKDLDHWREYSNFAVLRLKNTDAQERKVIAQYARDCLNGVPYSLLSGLHGKKEAVSNCCGQAQCAYLIWYAFAHFGYDLDSDGGRIVTVADLAASSLLDVVQSFHISPEAFYRFEDDKRSKSVKIRE</sequence>
<feature type="transmembrane region" description="Helical" evidence="1">
    <location>
        <begin position="12"/>
        <end position="37"/>
    </location>
</feature>
<dbReference type="Gene3D" id="3.90.1720.10">
    <property type="entry name" value="endopeptidase domain like (from Nostoc punctiforme)"/>
    <property type="match status" value="1"/>
</dbReference>
<reference evidence="2" key="1">
    <citation type="submission" date="2022-09" db="EMBL/GenBank/DDBJ databases">
        <title>Culturomic study of gut microbiota in children with autism spectrum disorder.</title>
        <authorList>
            <person name="Efimov B.A."/>
            <person name="Chaplin A.V."/>
            <person name="Sokolova S.R."/>
            <person name="Pikina A.P."/>
            <person name="Korzhanova M."/>
            <person name="Belova V."/>
            <person name="Korostin D."/>
        </authorList>
    </citation>
    <scope>NUCLEOTIDE SEQUENCE</scope>
    <source>
        <strain evidence="2">ASD5510</strain>
    </source>
</reference>
<keyword evidence="1" id="KW-0472">Membrane</keyword>
<keyword evidence="1" id="KW-0812">Transmembrane</keyword>
<dbReference type="SUPFAM" id="SSF54001">
    <property type="entry name" value="Cysteine proteinases"/>
    <property type="match status" value="1"/>
</dbReference>
<dbReference type="InterPro" id="IPR038765">
    <property type="entry name" value="Papain-like_cys_pep_sf"/>
</dbReference>